<keyword evidence="4" id="KW-1185">Reference proteome</keyword>
<proteinExistence type="predicted"/>
<name>A0A067C693_SAPPC</name>
<feature type="coiled-coil region" evidence="1">
    <location>
        <begin position="210"/>
        <end position="244"/>
    </location>
</feature>
<evidence type="ECO:0000313" key="4">
    <source>
        <dbReference type="Proteomes" id="UP000030745"/>
    </source>
</evidence>
<sequence>MAMVDLLLRRLDPVVYGPLVAFAAPTHTFLQELAQQQRKPTVMRLQIPEISPRRSPRASPRPAAPSPVALPPKRFIELPKTEVHVLEVAVYLRSVLLQLVAKDAPKKTLPAPPLDALQVLRHTKVQLRQKQFFPGLLVALPARHGTKAKSSLNGLEANLHQVFSTSILCIHDVIRSIGVHSAELASCAFGLLGDILVAIQAYLAEVAEHRKVHRARIKSLRVRRQELRAQLTDLDALAANAAKQSIALATVLSNIEAEHAALQRECDWHKTSRDLFIYTLEALHTSAGLPPQMLVTEDGASRALAAGSSLWRTADVENIKYLGHLLSLSRSYVHLFLQDEAPEPEPRPPHGRRNSINARPARKSMPERTENLKQHLLNVKAKDKAAAPVVDTEEPAGDVMHRVTHAELLVLSTIQDSLRAAERFTALAHRRQHLIHCDASTQTHSPATTVSLMLAPPLRLRELVARKLPPVYQSALPSLPDDAPFVAMGREELLRTIAQLLAAFDENQTASLVLSSFVPLYFYVHPKQTGCPQVECARFLLSLHHETSGLHVTNLLIVFAALLELGSTALTLPRRGLDAFLAARRTCLGHAVAKGQASLGSTDVVWGFTKERDAHSGNTLLETVHRAIHASSHLLGVREKQSQIATNKSFVVGLAVEADGVAEVQRTRVISIQAGLLCIMQVWIEEHHFVFQVLTNVFQAALGRPDGSLALDEFTTILGYMDPLFTPTRLTSVYMQAAALAEGANALGEATARDLVRVLYASDLFTESKKHWVYTPPMQLSNQKAWEDGPGGLKAMWKIVRERLLDKLAELNADQINVALVHTCFERFKKMELLLVQAEKAGVFDNNIVAVAWYAFHFLQQDVAWTAHVITKQQQHKPKKHHAAHGAAQRWDSTRRLANLYEYVTAKDRRGSAQSTVES</sequence>
<dbReference type="RefSeq" id="XP_012204728.1">
    <property type="nucleotide sequence ID" value="XM_012349338.1"/>
</dbReference>
<dbReference type="VEuPathDB" id="FungiDB:SPRG_10193"/>
<evidence type="ECO:0000256" key="2">
    <source>
        <dbReference type="SAM" id="MobiDB-lite"/>
    </source>
</evidence>
<gene>
    <name evidence="3" type="ORF">SPRG_10193</name>
</gene>
<organism evidence="3 4">
    <name type="scientific">Saprolegnia parasitica (strain CBS 223.65)</name>
    <dbReference type="NCBI Taxonomy" id="695850"/>
    <lineage>
        <taxon>Eukaryota</taxon>
        <taxon>Sar</taxon>
        <taxon>Stramenopiles</taxon>
        <taxon>Oomycota</taxon>
        <taxon>Saprolegniomycetes</taxon>
        <taxon>Saprolegniales</taxon>
        <taxon>Saprolegniaceae</taxon>
        <taxon>Saprolegnia</taxon>
    </lineage>
</organism>
<reference evidence="3 4" key="1">
    <citation type="journal article" date="2013" name="PLoS Genet.">
        <title>Distinctive expansion of potential virulence genes in the genome of the oomycete fish pathogen Saprolegnia parasitica.</title>
        <authorList>
            <person name="Jiang R.H."/>
            <person name="de Bruijn I."/>
            <person name="Haas B.J."/>
            <person name="Belmonte R."/>
            <person name="Lobach L."/>
            <person name="Christie J."/>
            <person name="van den Ackerveken G."/>
            <person name="Bottin A."/>
            <person name="Bulone V."/>
            <person name="Diaz-Moreno S.M."/>
            <person name="Dumas B."/>
            <person name="Fan L."/>
            <person name="Gaulin E."/>
            <person name="Govers F."/>
            <person name="Grenville-Briggs L.J."/>
            <person name="Horner N.R."/>
            <person name="Levin J.Z."/>
            <person name="Mammella M."/>
            <person name="Meijer H.J."/>
            <person name="Morris P."/>
            <person name="Nusbaum C."/>
            <person name="Oome S."/>
            <person name="Phillips A.J."/>
            <person name="van Rooyen D."/>
            <person name="Rzeszutek E."/>
            <person name="Saraiva M."/>
            <person name="Secombes C.J."/>
            <person name="Seidl M.F."/>
            <person name="Snel B."/>
            <person name="Stassen J.H."/>
            <person name="Sykes S."/>
            <person name="Tripathy S."/>
            <person name="van den Berg H."/>
            <person name="Vega-Arreguin J.C."/>
            <person name="Wawra S."/>
            <person name="Young S.K."/>
            <person name="Zeng Q."/>
            <person name="Dieguez-Uribeondo J."/>
            <person name="Russ C."/>
            <person name="Tyler B.M."/>
            <person name="van West P."/>
        </authorList>
    </citation>
    <scope>NUCLEOTIDE SEQUENCE [LARGE SCALE GENOMIC DNA]</scope>
    <source>
        <strain evidence="3 4">CBS 223.65</strain>
    </source>
</reference>
<dbReference type="EMBL" id="KK583240">
    <property type="protein sequence ID" value="KDO24660.1"/>
    <property type="molecule type" value="Genomic_DNA"/>
</dbReference>
<dbReference type="GeneID" id="24132315"/>
<dbReference type="AlphaFoldDB" id="A0A067C693"/>
<evidence type="ECO:0000313" key="3">
    <source>
        <dbReference type="EMBL" id="KDO24660.1"/>
    </source>
</evidence>
<dbReference type="OrthoDB" id="76236at2759"/>
<keyword evidence="1" id="KW-0175">Coiled coil</keyword>
<accession>A0A067C693</accession>
<protein>
    <submittedName>
        <fullName evidence="3">Uncharacterized protein</fullName>
    </submittedName>
</protein>
<evidence type="ECO:0000256" key="1">
    <source>
        <dbReference type="SAM" id="Coils"/>
    </source>
</evidence>
<dbReference type="Proteomes" id="UP000030745">
    <property type="component" value="Unassembled WGS sequence"/>
</dbReference>
<dbReference type="OMA" id="PQVECAR"/>
<feature type="region of interest" description="Disordered" evidence="2">
    <location>
        <begin position="340"/>
        <end position="367"/>
    </location>
</feature>
<dbReference type="KEGG" id="spar:SPRG_10193"/>